<dbReference type="Proteomes" id="UP000032233">
    <property type="component" value="Unassembled WGS sequence"/>
</dbReference>
<feature type="transmembrane region" description="Helical" evidence="8">
    <location>
        <begin position="65"/>
        <end position="82"/>
    </location>
</feature>
<keyword evidence="3 8" id="KW-0813">Transport</keyword>
<dbReference type="Pfam" id="PF00528">
    <property type="entry name" value="BPD_transp_1"/>
    <property type="match status" value="1"/>
</dbReference>
<accession>A0A0D2JTE7</accession>
<sequence length="236" mass="26787">MSYEFDWGVLWRMPYGLWLLKGLGLTIFIGLTAWILAMALGILVGSLRITPYRSLRFIGTAYTEVLRNIPLLVQMFFWFYAGPMLFGETLSREINRISGLNIYVSIFGLGLYTASRVAEHLRAGFASIGRDQYQAVLSTGMTRFQMYWHVIIPYALRLTIPPLTTEFLTIFKNTSICMTIGVAELTFQSYQIDAETFHGLESTTGAMIIYLFLGMTVVRLMGIVEKRFKIPGLVGR</sequence>
<feature type="domain" description="ABC transmembrane type-1" evidence="9">
    <location>
        <begin position="23"/>
        <end position="221"/>
    </location>
</feature>
<dbReference type="FunCoup" id="A0A0D2JTE7">
    <property type="interactions" value="237"/>
</dbReference>
<keyword evidence="5 8" id="KW-0812">Transmembrane</keyword>
<gene>
    <name evidence="10" type="ORF">X474_17225</name>
</gene>
<dbReference type="SUPFAM" id="SSF161098">
    <property type="entry name" value="MetI-like"/>
    <property type="match status" value="1"/>
</dbReference>
<dbReference type="AlphaFoldDB" id="A0A0D2JTE7"/>
<keyword evidence="11" id="KW-1185">Reference proteome</keyword>
<comment type="similarity">
    <text evidence="2">Belongs to the binding-protein-dependent transport system permease family. HisMQ subfamily.</text>
</comment>
<organism evidence="10 11">
    <name type="scientific">Dethiosulfatarculus sandiegensis</name>
    <dbReference type="NCBI Taxonomy" id="1429043"/>
    <lineage>
        <taxon>Bacteria</taxon>
        <taxon>Pseudomonadati</taxon>
        <taxon>Thermodesulfobacteriota</taxon>
        <taxon>Desulfarculia</taxon>
        <taxon>Desulfarculales</taxon>
        <taxon>Desulfarculaceae</taxon>
        <taxon>Dethiosulfatarculus</taxon>
    </lineage>
</organism>
<evidence type="ECO:0000313" key="10">
    <source>
        <dbReference type="EMBL" id="KIX12780.1"/>
    </source>
</evidence>
<evidence type="ECO:0000313" key="11">
    <source>
        <dbReference type="Proteomes" id="UP000032233"/>
    </source>
</evidence>
<dbReference type="PATRIC" id="fig|1429043.3.peg.3642"/>
<dbReference type="GO" id="GO:0043190">
    <property type="term" value="C:ATP-binding cassette (ABC) transporter complex"/>
    <property type="evidence" value="ECO:0007669"/>
    <property type="project" value="InterPro"/>
</dbReference>
<feature type="transmembrane region" description="Helical" evidence="8">
    <location>
        <begin position="207"/>
        <end position="224"/>
    </location>
</feature>
<evidence type="ECO:0000256" key="6">
    <source>
        <dbReference type="ARBA" id="ARBA00022989"/>
    </source>
</evidence>
<keyword evidence="7 8" id="KW-0472">Membrane</keyword>
<keyword evidence="6 8" id="KW-1133">Transmembrane helix</keyword>
<evidence type="ECO:0000256" key="4">
    <source>
        <dbReference type="ARBA" id="ARBA00022475"/>
    </source>
</evidence>
<dbReference type="InterPro" id="IPR000515">
    <property type="entry name" value="MetI-like"/>
</dbReference>
<dbReference type="GO" id="GO:0006865">
    <property type="term" value="P:amino acid transport"/>
    <property type="evidence" value="ECO:0007669"/>
    <property type="project" value="TreeGrafter"/>
</dbReference>
<dbReference type="NCBIfam" id="TIGR01726">
    <property type="entry name" value="HEQRo_perm_3TM"/>
    <property type="match status" value="1"/>
</dbReference>
<feature type="transmembrane region" description="Helical" evidence="8">
    <location>
        <begin position="94"/>
        <end position="114"/>
    </location>
</feature>
<dbReference type="Gene3D" id="1.10.3720.10">
    <property type="entry name" value="MetI-like"/>
    <property type="match status" value="1"/>
</dbReference>
<comment type="subcellular location">
    <subcellularLocation>
        <location evidence="1">Cell inner membrane</location>
        <topology evidence="1">Multi-pass membrane protein</topology>
    </subcellularLocation>
    <subcellularLocation>
        <location evidence="8">Cell membrane</location>
        <topology evidence="8">Multi-pass membrane protein</topology>
    </subcellularLocation>
</comment>
<dbReference type="CDD" id="cd06261">
    <property type="entry name" value="TM_PBP2"/>
    <property type="match status" value="1"/>
</dbReference>
<comment type="caution">
    <text evidence="10">The sequence shown here is derived from an EMBL/GenBank/DDBJ whole genome shotgun (WGS) entry which is preliminary data.</text>
</comment>
<evidence type="ECO:0000256" key="5">
    <source>
        <dbReference type="ARBA" id="ARBA00022692"/>
    </source>
</evidence>
<dbReference type="STRING" id="1429043.X474_17225"/>
<dbReference type="InterPro" id="IPR043429">
    <property type="entry name" value="ArtM/GltK/GlnP/TcyL/YhdX-like"/>
</dbReference>
<evidence type="ECO:0000256" key="7">
    <source>
        <dbReference type="ARBA" id="ARBA00023136"/>
    </source>
</evidence>
<evidence type="ECO:0000259" key="9">
    <source>
        <dbReference type="PROSITE" id="PS50928"/>
    </source>
</evidence>
<dbReference type="InterPro" id="IPR035906">
    <property type="entry name" value="MetI-like_sf"/>
</dbReference>
<evidence type="ECO:0000256" key="2">
    <source>
        <dbReference type="ARBA" id="ARBA00010072"/>
    </source>
</evidence>
<evidence type="ECO:0000256" key="8">
    <source>
        <dbReference type="RuleBase" id="RU363032"/>
    </source>
</evidence>
<protein>
    <submittedName>
        <fullName evidence="10">Glutamate ABC transporter permease</fullName>
    </submittedName>
</protein>
<dbReference type="PANTHER" id="PTHR30614:SF42">
    <property type="entry name" value="GLUTAMATE_ASPARTATE IMPORT PERMEASE PROTEIN GLTJ"/>
    <property type="match status" value="1"/>
</dbReference>
<name>A0A0D2JTE7_9BACT</name>
<dbReference type="InParanoid" id="A0A0D2JTE7"/>
<dbReference type="EMBL" id="AZAC01000023">
    <property type="protein sequence ID" value="KIX12780.1"/>
    <property type="molecule type" value="Genomic_DNA"/>
</dbReference>
<dbReference type="PANTHER" id="PTHR30614">
    <property type="entry name" value="MEMBRANE COMPONENT OF AMINO ACID ABC TRANSPORTER"/>
    <property type="match status" value="1"/>
</dbReference>
<reference evidence="10 11" key="1">
    <citation type="submission" date="2013-11" db="EMBL/GenBank/DDBJ databases">
        <title>Metagenomic analysis of a methanogenic consortium involved in long chain n-alkane degradation.</title>
        <authorList>
            <person name="Davidova I.A."/>
            <person name="Callaghan A.V."/>
            <person name="Wawrik B."/>
            <person name="Pruitt S."/>
            <person name="Marks C."/>
            <person name="Duncan K.E."/>
            <person name="Suflita J.M."/>
        </authorList>
    </citation>
    <scope>NUCLEOTIDE SEQUENCE [LARGE SCALE GENOMIC DNA]</scope>
    <source>
        <strain evidence="10 11">SPR</strain>
    </source>
</reference>
<dbReference type="GO" id="GO:0022857">
    <property type="term" value="F:transmembrane transporter activity"/>
    <property type="evidence" value="ECO:0007669"/>
    <property type="project" value="InterPro"/>
</dbReference>
<feature type="transmembrane region" description="Helical" evidence="8">
    <location>
        <begin position="20"/>
        <end position="44"/>
    </location>
</feature>
<dbReference type="PROSITE" id="PS50928">
    <property type="entry name" value="ABC_TM1"/>
    <property type="match status" value="1"/>
</dbReference>
<keyword evidence="4" id="KW-1003">Cell membrane</keyword>
<proteinExistence type="inferred from homology"/>
<evidence type="ECO:0000256" key="3">
    <source>
        <dbReference type="ARBA" id="ARBA00022448"/>
    </source>
</evidence>
<evidence type="ECO:0000256" key="1">
    <source>
        <dbReference type="ARBA" id="ARBA00004429"/>
    </source>
</evidence>
<dbReference type="InterPro" id="IPR010065">
    <property type="entry name" value="AA_ABC_transptr_permease_3TM"/>
</dbReference>